<dbReference type="GO" id="GO:0044550">
    <property type="term" value="P:secondary metabolite biosynthetic process"/>
    <property type="evidence" value="ECO:0007669"/>
    <property type="project" value="TreeGrafter"/>
</dbReference>
<comment type="caution">
    <text evidence="2">The sequence shown here is derived from an EMBL/GenBank/DDBJ whole genome shotgun (WGS) entry which is preliminary data.</text>
</comment>
<dbReference type="GO" id="GO:0031177">
    <property type="term" value="F:phosphopantetheine binding"/>
    <property type="evidence" value="ECO:0007669"/>
    <property type="project" value="TreeGrafter"/>
</dbReference>
<dbReference type="PANTHER" id="PTHR45527">
    <property type="entry name" value="NONRIBOSOMAL PEPTIDE SYNTHETASE"/>
    <property type="match status" value="1"/>
</dbReference>
<evidence type="ECO:0000313" key="2">
    <source>
        <dbReference type="EMBL" id="HIQ70504.1"/>
    </source>
</evidence>
<dbReference type="PROSITE" id="PS00455">
    <property type="entry name" value="AMP_BINDING"/>
    <property type="match status" value="1"/>
</dbReference>
<dbReference type="Pfam" id="PF00501">
    <property type="entry name" value="AMP-binding"/>
    <property type="match status" value="1"/>
</dbReference>
<organism evidence="2 3">
    <name type="scientific">Candidatus Avoscillospira stercorigallinarum</name>
    <dbReference type="NCBI Taxonomy" id="2840708"/>
    <lineage>
        <taxon>Bacteria</taxon>
        <taxon>Bacillati</taxon>
        <taxon>Bacillota</taxon>
        <taxon>Clostridia</taxon>
        <taxon>Eubacteriales</taxon>
        <taxon>Oscillospiraceae</taxon>
        <taxon>Oscillospiraceae incertae sedis</taxon>
        <taxon>Candidatus Avoscillospira</taxon>
    </lineage>
</organism>
<sequence>MNAAVCMLDEAAAQYGSRVALEDETEVLTYAQYRGRARSIATALWNRGSGRKPIIMYLPKSAAMVCAFMGAQYAGSPYAPVDSHIPMARLQKIIESLNPGVIVTNGQLAGNLEGIDLLGAQVALIEDLSAAEADEALLRRTLAQVVDSDPIYIMYTSGSTGTPKGVTIPHRGIIDYAGWVVNTFRFDENTVMANQAPFYFDNSTFDIYGSLRCGGKLVLIPDVLMLFPLRLPEFLQEKEITSIFWVPTVMINVANSGALEGIQLPQLKTVAFCGEVMPNKQLNIWRRALPQCTYANLYGPTEITDVCCYYLVDRAFDDADPLPIGRACENMRVVLLTEEGKEAAPGEQGELCVIGSGVALGYWNAPEITAKAFVQNPLSPGYSERMYRTGDLAYWDQDGLLQFCGRKDNQIKLKGNRIELGEIETAAMCISGVENAAAIFDAANEQIVLFVETQGTLPFRKFNLELKRYIPQYMLPAKLIPMEKLPHTANDKIDRVTLRKSLEA</sequence>
<dbReference type="InterPro" id="IPR010071">
    <property type="entry name" value="AA_adenyl_dom"/>
</dbReference>
<dbReference type="Gene3D" id="3.30.300.30">
    <property type="match status" value="1"/>
</dbReference>
<dbReference type="InterPro" id="IPR045851">
    <property type="entry name" value="AMP-bd_C_sf"/>
</dbReference>
<proteinExistence type="predicted"/>
<dbReference type="InterPro" id="IPR020845">
    <property type="entry name" value="AMP-binding_CS"/>
</dbReference>
<dbReference type="CDD" id="cd05930">
    <property type="entry name" value="A_NRPS"/>
    <property type="match status" value="1"/>
</dbReference>
<dbReference type="EMBL" id="DVFN01000135">
    <property type="protein sequence ID" value="HIQ70504.1"/>
    <property type="molecule type" value="Genomic_DNA"/>
</dbReference>
<protein>
    <submittedName>
        <fullName evidence="2">Amino acid adenylation domain-containing protein</fullName>
    </submittedName>
</protein>
<dbReference type="Gene3D" id="3.40.50.12780">
    <property type="entry name" value="N-terminal domain of ligase-like"/>
    <property type="match status" value="1"/>
</dbReference>
<gene>
    <name evidence="2" type="ORF">IAA67_09265</name>
</gene>
<feature type="domain" description="AMP-dependent synthetase/ligase" evidence="1">
    <location>
        <begin position="8"/>
        <end position="363"/>
    </location>
</feature>
<accession>A0A9D1CQI7</accession>
<dbReference type="Proteomes" id="UP000886874">
    <property type="component" value="Unassembled WGS sequence"/>
</dbReference>
<evidence type="ECO:0000313" key="3">
    <source>
        <dbReference type="Proteomes" id="UP000886874"/>
    </source>
</evidence>
<dbReference type="PANTHER" id="PTHR45527:SF1">
    <property type="entry name" value="FATTY ACID SYNTHASE"/>
    <property type="match status" value="1"/>
</dbReference>
<dbReference type="InterPro" id="IPR000873">
    <property type="entry name" value="AMP-dep_synth/lig_dom"/>
</dbReference>
<reference evidence="2" key="1">
    <citation type="submission" date="2020-10" db="EMBL/GenBank/DDBJ databases">
        <authorList>
            <person name="Gilroy R."/>
        </authorList>
    </citation>
    <scope>NUCLEOTIDE SEQUENCE</scope>
    <source>
        <strain evidence="2">ChiSjej2B20-13462</strain>
    </source>
</reference>
<dbReference type="SUPFAM" id="SSF56801">
    <property type="entry name" value="Acetyl-CoA synthetase-like"/>
    <property type="match status" value="1"/>
</dbReference>
<dbReference type="GO" id="GO:0043041">
    <property type="term" value="P:amino acid activation for nonribosomal peptide biosynthetic process"/>
    <property type="evidence" value="ECO:0007669"/>
    <property type="project" value="TreeGrafter"/>
</dbReference>
<dbReference type="NCBIfam" id="TIGR01733">
    <property type="entry name" value="AA-adenyl-dom"/>
    <property type="match status" value="1"/>
</dbReference>
<name>A0A9D1CQI7_9FIRM</name>
<dbReference type="AlphaFoldDB" id="A0A9D1CQI7"/>
<dbReference type="GO" id="GO:0005737">
    <property type="term" value="C:cytoplasm"/>
    <property type="evidence" value="ECO:0007669"/>
    <property type="project" value="TreeGrafter"/>
</dbReference>
<evidence type="ECO:0000259" key="1">
    <source>
        <dbReference type="Pfam" id="PF00501"/>
    </source>
</evidence>
<reference evidence="2" key="2">
    <citation type="journal article" date="2021" name="PeerJ">
        <title>Extensive microbial diversity within the chicken gut microbiome revealed by metagenomics and culture.</title>
        <authorList>
            <person name="Gilroy R."/>
            <person name="Ravi A."/>
            <person name="Getino M."/>
            <person name="Pursley I."/>
            <person name="Horton D.L."/>
            <person name="Alikhan N.F."/>
            <person name="Baker D."/>
            <person name="Gharbi K."/>
            <person name="Hall N."/>
            <person name="Watson M."/>
            <person name="Adriaenssens E.M."/>
            <person name="Foster-Nyarko E."/>
            <person name="Jarju S."/>
            <person name="Secka A."/>
            <person name="Antonio M."/>
            <person name="Oren A."/>
            <person name="Chaudhuri R.R."/>
            <person name="La Ragione R."/>
            <person name="Hildebrand F."/>
            <person name="Pallen M.J."/>
        </authorList>
    </citation>
    <scope>NUCLEOTIDE SEQUENCE</scope>
    <source>
        <strain evidence="2">ChiSjej2B20-13462</strain>
    </source>
</reference>
<dbReference type="InterPro" id="IPR042099">
    <property type="entry name" value="ANL_N_sf"/>
</dbReference>